<keyword evidence="7 8" id="KW-0411">Iron-sulfur</keyword>
<evidence type="ECO:0000256" key="5">
    <source>
        <dbReference type="ARBA" id="ARBA00022723"/>
    </source>
</evidence>
<gene>
    <name evidence="8" type="primary">rimO</name>
    <name evidence="12" type="ORF">SAMN05720469_10464</name>
</gene>
<dbReference type="SFLD" id="SFLDG01061">
    <property type="entry name" value="methylthiotransferase"/>
    <property type="match status" value="1"/>
</dbReference>
<comment type="catalytic activity">
    <reaction evidence="8">
        <text>L-aspartate(89)-[ribosomal protein uS12]-hydrogen + (sulfur carrier)-SH + AH2 + 2 S-adenosyl-L-methionine = 3-methylsulfanyl-L-aspartate(89)-[ribosomal protein uS12]-hydrogen + (sulfur carrier)-H + 5'-deoxyadenosine + L-methionine + A + S-adenosyl-L-homocysteine + 2 H(+)</text>
        <dbReference type="Rhea" id="RHEA:37087"/>
        <dbReference type="Rhea" id="RHEA-COMP:10460"/>
        <dbReference type="Rhea" id="RHEA-COMP:10461"/>
        <dbReference type="Rhea" id="RHEA-COMP:14737"/>
        <dbReference type="Rhea" id="RHEA-COMP:14739"/>
        <dbReference type="ChEBI" id="CHEBI:13193"/>
        <dbReference type="ChEBI" id="CHEBI:15378"/>
        <dbReference type="ChEBI" id="CHEBI:17319"/>
        <dbReference type="ChEBI" id="CHEBI:17499"/>
        <dbReference type="ChEBI" id="CHEBI:29917"/>
        <dbReference type="ChEBI" id="CHEBI:29961"/>
        <dbReference type="ChEBI" id="CHEBI:57844"/>
        <dbReference type="ChEBI" id="CHEBI:57856"/>
        <dbReference type="ChEBI" id="CHEBI:59789"/>
        <dbReference type="ChEBI" id="CHEBI:64428"/>
        <dbReference type="ChEBI" id="CHEBI:73599"/>
        <dbReference type="EC" id="2.8.4.4"/>
    </reaction>
</comment>
<dbReference type="InterPro" id="IPR012340">
    <property type="entry name" value="NA-bd_OB-fold"/>
</dbReference>
<feature type="binding site" evidence="8">
    <location>
        <position position="149"/>
    </location>
    <ligand>
        <name>[4Fe-4S] cluster</name>
        <dbReference type="ChEBI" id="CHEBI:49883"/>
        <label>2</label>
        <note>4Fe-4S-S-AdoMet</note>
    </ligand>
</feature>
<evidence type="ECO:0000256" key="2">
    <source>
        <dbReference type="ARBA" id="ARBA00022490"/>
    </source>
</evidence>
<dbReference type="HAMAP" id="MF_01865">
    <property type="entry name" value="MTTase_RimO"/>
    <property type="match status" value="1"/>
</dbReference>
<comment type="function">
    <text evidence="8">Catalyzes the methylthiolation of an aspartic acid residue of ribosomal protein uS12.</text>
</comment>
<dbReference type="Pfam" id="PF00919">
    <property type="entry name" value="UPF0004"/>
    <property type="match status" value="1"/>
</dbReference>
<dbReference type="GO" id="GO:0005840">
    <property type="term" value="C:ribosome"/>
    <property type="evidence" value="ECO:0007669"/>
    <property type="project" value="UniProtKB-KW"/>
</dbReference>
<keyword evidence="4 8" id="KW-0949">S-adenosyl-L-methionine</keyword>
<feature type="binding site" evidence="8">
    <location>
        <position position="49"/>
    </location>
    <ligand>
        <name>[4Fe-4S] cluster</name>
        <dbReference type="ChEBI" id="CHEBI:49883"/>
        <label>1</label>
    </ligand>
</feature>
<dbReference type="GO" id="GO:0051539">
    <property type="term" value="F:4 iron, 4 sulfur cluster binding"/>
    <property type="evidence" value="ECO:0007669"/>
    <property type="project" value="UniProtKB-UniRule"/>
</dbReference>
<dbReference type="GO" id="GO:0005829">
    <property type="term" value="C:cytosol"/>
    <property type="evidence" value="ECO:0007669"/>
    <property type="project" value="TreeGrafter"/>
</dbReference>
<dbReference type="NCBIfam" id="TIGR00089">
    <property type="entry name" value="MiaB/RimO family radical SAM methylthiotransferase"/>
    <property type="match status" value="1"/>
</dbReference>
<evidence type="ECO:0000259" key="11">
    <source>
        <dbReference type="PROSITE" id="PS51918"/>
    </source>
</evidence>
<dbReference type="InterPro" id="IPR005839">
    <property type="entry name" value="Methylthiotransferase"/>
</dbReference>
<evidence type="ECO:0000256" key="1">
    <source>
        <dbReference type="ARBA" id="ARBA00022485"/>
    </source>
</evidence>
<comment type="subcellular location">
    <subcellularLocation>
        <location evidence="8">Cytoplasm</location>
    </subcellularLocation>
</comment>
<dbReference type="PANTHER" id="PTHR43837:SF1">
    <property type="entry name" value="RIBOSOMAL PROTEIN US12 METHYLTHIOTRANSFERASE RIMO"/>
    <property type="match status" value="1"/>
</dbReference>
<dbReference type="PROSITE" id="PS51918">
    <property type="entry name" value="RADICAL_SAM"/>
    <property type="match status" value="1"/>
</dbReference>
<dbReference type="EMBL" id="FRAW01000004">
    <property type="protein sequence ID" value="SHK34074.1"/>
    <property type="molecule type" value="Genomic_DNA"/>
</dbReference>
<dbReference type="GO" id="GO:0046872">
    <property type="term" value="F:metal ion binding"/>
    <property type="evidence" value="ECO:0007669"/>
    <property type="project" value="UniProtKB-KW"/>
</dbReference>
<keyword evidence="3 8" id="KW-0808">Transferase</keyword>
<dbReference type="InterPro" id="IPR005840">
    <property type="entry name" value="Ribosomal_uS12_MeSTrfase_RimO"/>
</dbReference>
<dbReference type="InterPro" id="IPR006638">
    <property type="entry name" value="Elp3/MiaA/NifB-like_rSAM"/>
</dbReference>
<name>A0A1M6RNQ8_9BACT</name>
<proteinExistence type="inferred from homology"/>
<dbReference type="PROSITE" id="PS01278">
    <property type="entry name" value="MTTASE_RADICAL"/>
    <property type="match status" value="1"/>
</dbReference>
<dbReference type="Gene3D" id="3.80.30.20">
    <property type="entry name" value="tm_1862 like domain"/>
    <property type="match status" value="1"/>
</dbReference>
<evidence type="ECO:0000256" key="7">
    <source>
        <dbReference type="ARBA" id="ARBA00023014"/>
    </source>
</evidence>
<dbReference type="InterPro" id="IPR058240">
    <property type="entry name" value="rSAM_sf"/>
</dbReference>
<evidence type="ECO:0000313" key="13">
    <source>
        <dbReference type="Proteomes" id="UP000184275"/>
    </source>
</evidence>
<keyword evidence="5 8" id="KW-0479">Metal-binding</keyword>
<dbReference type="Pfam" id="PF04055">
    <property type="entry name" value="Radical_SAM"/>
    <property type="match status" value="1"/>
</dbReference>
<dbReference type="Pfam" id="PF18693">
    <property type="entry name" value="TRAM_2"/>
    <property type="match status" value="1"/>
</dbReference>
<dbReference type="CDD" id="cd01335">
    <property type="entry name" value="Radical_SAM"/>
    <property type="match status" value="1"/>
</dbReference>
<feature type="binding site" evidence="8">
    <location>
        <position position="81"/>
    </location>
    <ligand>
        <name>[4Fe-4S] cluster</name>
        <dbReference type="ChEBI" id="CHEBI:49883"/>
        <label>1</label>
    </ligand>
</feature>
<dbReference type="InterPro" id="IPR038135">
    <property type="entry name" value="Methylthiotransferase_N_sf"/>
</dbReference>
<dbReference type="InterPro" id="IPR020612">
    <property type="entry name" value="Methylthiotransferase_CS"/>
</dbReference>
<dbReference type="SFLD" id="SFLDG01082">
    <property type="entry name" value="B12-binding_domain_containing"/>
    <property type="match status" value="1"/>
</dbReference>
<dbReference type="InterPro" id="IPR002792">
    <property type="entry name" value="TRAM_dom"/>
</dbReference>
<dbReference type="NCBIfam" id="TIGR01125">
    <property type="entry name" value="30S ribosomal protein S12 methylthiotransferase RimO"/>
    <property type="match status" value="1"/>
</dbReference>
<dbReference type="PROSITE" id="PS50926">
    <property type="entry name" value="TRAM"/>
    <property type="match status" value="1"/>
</dbReference>
<dbReference type="EC" id="2.8.4.4" evidence="8"/>
<dbReference type="Proteomes" id="UP000184275">
    <property type="component" value="Unassembled WGS sequence"/>
</dbReference>
<keyword evidence="12" id="KW-0689">Ribosomal protein</keyword>
<dbReference type="SUPFAM" id="SSF102114">
    <property type="entry name" value="Radical SAM enzymes"/>
    <property type="match status" value="1"/>
</dbReference>
<dbReference type="SFLD" id="SFLDS00029">
    <property type="entry name" value="Radical_SAM"/>
    <property type="match status" value="1"/>
</dbReference>
<dbReference type="GO" id="GO:0035599">
    <property type="term" value="F:aspartic acid methylthiotransferase activity"/>
    <property type="evidence" value="ECO:0007669"/>
    <property type="project" value="TreeGrafter"/>
</dbReference>
<dbReference type="FunFam" id="3.80.30.20:FF:000001">
    <property type="entry name" value="tRNA-2-methylthio-N(6)-dimethylallyladenosine synthase 2"/>
    <property type="match status" value="1"/>
</dbReference>
<comment type="cofactor">
    <cofactor evidence="8">
        <name>[4Fe-4S] cluster</name>
        <dbReference type="ChEBI" id="CHEBI:49883"/>
    </cofactor>
    <text evidence="8">Binds 2 [4Fe-4S] clusters. One cluster is coordinated with 3 cysteines and an exchangeable S-adenosyl-L-methionine.</text>
</comment>
<dbReference type="InterPro" id="IPR007197">
    <property type="entry name" value="rSAM"/>
</dbReference>
<feature type="binding site" evidence="8">
    <location>
        <position position="145"/>
    </location>
    <ligand>
        <name>[4Fe-4S] cluster</name>
        <dbReference type="ChEBI" id="CHEBI:49883"/>
        <label>2</label>
        <note>4Fe-4S-S-AdoMet</note>
    </ligand>
</feature>
<dbReference type="GO" id="GO:0103039">
    <property type="term" value="F:protein methylthiotransferase activity"/>
    <property type="evidence" value="ECO:0007669"/>
    <property type="project" value="UniProtKB-EC"/>
</dbReference>
<dbReference type="PROSITE" id="PS51449">
    <property type="entry name" value="MTTASE_N"/>
    <property type="match status" value="1"/>
</dbReference>
<sequence length="437" mass="49335">MKHPRIFTAQLGCAKNQVDAEHLLTELYSAGFASVSSPEKADYILINTCGFIEAAKEESINAILSFIQIKKTSQKLIVSGCLSGRYKEELPKEMPEVDYWLGTYEPGKILQVLGLGEKSSGTENIRRLNLGEFPHHAYLKIAEGCDRRCAFCAIPNIRGKQISFSIESIVEEAKQLEEQGVKELTLIAQDTTFYGHEQGNKGPNLVKLLKAILRETNIPWIRTLYWYPQFIDDELLDLMAKEPRLCKYIDMPIQHANDNVLKRMRRHYTQKTLREMLQKMRDKIPGVTLRTTVLVGFPGETQEDFEELMDLIQNVRFEHLGGFVFSPEEGTPAMKLEDAPVPEDLARARLDAINDIQEEISLEANEALIGTEVPVLIDEVAEESDYHFIGRTEGNSLDADDIVKIVEGDATPGEFYLVKIVDAEPHELIGKIVAKIE</sequence>
<keyword evidence="12" id="KW-0687">Ribonucleoprotein</keyword>
<dbReference type="GO" id="GO:0006400">
    <property type="term" value="P:tRNA modification"/>
    <property type="evidence" value="ECO:0007669"/>
    <property type="project" value="InterPro"/>
</dbReference>
<dbReference type="SFLD" id="SFLDF00274">
    <property type="entry name" value="ribosomal_protein_S12_methylth"/>
    <property type="match status" value="1"/>
</dbReference>
<dbReference type="AlphaFoldDB" id="A0A1M6RNQ8"/>
<evidence type="ECO:0000313" key="12">
    <source>
        <dbReference type="EMBL" id="SHK34074.1"/>
    </source>
</evidence>
<dbReference type="SMART" id="SM00729">
    <property type="entry name" value="Elp3"/>
    <property type="match status" value="1"/>
</dbReference>
<feature type="domain" description="TRAM" evidence="9">
    <location>
        <begin position="366"/>
        <end position="434"/>
    </location>
</feature>
<keyword evidence="1 8" id="KW-0004">4Fe-4S</keyword>
<keyword evidence="13" id="KW-1185">Reference proteome</keyword>
<reference evidence="13" key="1">
    <citation type="submission" date="2016-11" db="EMBL/GenBank/DDBJ databases">
        <authorList>
            <person name="Varghese N."/>
            <person name="Submissions S."/>
        </authorList>
    </citation>
    <scope>NUCLEOTIDE SEQUENCE [LARGE SCALE GENOMIC DNA]</scope>
    <source>
        <strain evidence="13">UWOS</strain>
    </source>
</reference>
<evidence type="ECO:0000256" key="3">
    <source>
        <dbReference type="ARBA" id="ARBA00022679"/>
    </source>
</evidence>
<dbReference type="InterPro" id="IPR023404">
    <property type="entry name" value="rSAM_horseshoe"/>
</dbReference>
<evidence type="ECO:0000259" key="9">
    <source>
        <dbReference type="PROSITE" id="PS50926"/>
    </source>
</evidence>
<keyword evidence="2 8" id="KW-0963">Cytoplasm</keyword>
<feature type="binding site" evidence="8">
    <location>
        <position position="13"/>
    </location>
    <ligand>
        <name>[4Fe-4S] cluster</name>
        <dbReference type="ChEBI" id="CHEBI:49883"/>
        <label>1</label>
    </ligand>
</feature>
<comment type="similarity">
    <text evidence="8">Belongs to the methylthiotransferase family. RimO subfamily.</text>
</comment>
<organism evidence="12 13">
    <name type="scientific">Fibrobacter intestinalis</name>
    <dbReference type="NCBI Taxonomy" id="28122"/>
    <lineage>
        <taxon>Bacteria</taxon>
        <taxon>Pseudomonadati</taxon>
        <taxon>Fibrobacterota</taxon>
        <taxon>Fibrobacteria</taxon>
        <taxon>Fibrobacterales</taxon>
        <taxon>Fibrobacteraceae</taxon>
        <taxon>Fibrobacter</taxon>
    </lineage>
</organism>
<feature type="binding site" evidence="8">
    <location>
        <position position="152"/>
    </location>
    <ligand>
        <name>[4Fe-4S] cluster</name>
        <dbReference type="ChEBI" id="CHEBI:49883"/>
        <label>2</label>
        <note>4Fe-4S-S-AdoMet</note>
    </ligand>
</feature>
<evidence type="ECO:0000256" key="6">
    <source>
        <dbReference type="ARBA" id="ARBA00023004"/>
    </source>
</evidence>
<feature type="domain" description="MTTase N-terminal" evidence="10">
    <location>
        <begin position="4"/>
        <end position="118"/>
    </location>
</feature>
<dbReference type="InterPro" id="IPR013848">
    <property type="entry name" value="Methylthiotransferase_N"/>
</dbReference>
<protein>
    <recommendedName>
        <fullName evidence="8">Ribosomal protein uS12 methylthiotransferase RimO</fullName>
        <shortName evidence="8">uS12 MTTase</shortName>
        <shortName evidence="8">uS12 methylthiotransferase</shortName>
        <ecNumber evidence="8">2.8.4.4</ecNumber>
    </recommendedName>
    <alternativeName>
        <fullName evidence="8">Ribosomal protein uS12 (aspartate-C(3))-methylthiotransferase</fullName>
    </alternativeName>
    <alternativeName>
        <fullName evidence="8">Ribosome maturation factor RimO</fullName>
    </alternativeName>
</protein>
<dbReference type="Gene3D" id="3.40.50.12160">
    <property type="entry name" value="Methylthiotransferase, N-terminal domain"/>
    <property type="match status" value="1"/>
</dbReference>
<evidence type="ECO:0000259" key="10">
    <source>
        <dbReference type="PROSITE" id="PS51449"/>
    </source>
</evidence>
<dbReference type="Gene3D" id="2.40.50.140">
    <property type="entry name" value="Nucleic acid-binding proteins"/>
    <property type="match status" value="1"/>
</dbReference>
<evidence type="ECO:0000256" key="8">
    <source>
        <dbReference type="HAMAP-Rule" id="MF_01865"/>
    </source>
</evidence>
<dbReference type="RefSeq" id="WP_073302694.1">
    <property type="nucleotide sequence ID" value="NZ_FRAW01000004.1"/>
</dbReference>
<feature type="domain" description="Radical SAM core" evidence="11">
    <location>
        <begin position="131"/>
        <end position="363"/>
    </location>
</feature>
<accession>A0A1M6RNQ8</accession>
<keyword evidence="6 8" id="KW-0408">Iron</keyword>
<dbReference type="PANTHER" id="PTHR43837">
    <property type="entry name" value="RIBOSOMAL PROTEIN S12 METHYLTHIOTRANSFERASE RIMO"/>
    <property type="match status" value="1"/>
</dbReference>
<evidence type="ECO:0000256" key="4">
    <source>
        <dbReference type="ARBA" id="ARBA00022691"/>
    </source>
</evidence>